<dbReference type="Proteomes" id="UP000824193">
    <property type="component" value="Unassembled WGS sequence"/>
</dbReference>
<accession>A0A9D2AEK3</accession>
<feature type="transmembrane region" description="Helical" evidence="2">
    <location>
        <begin position="432"/>
        <end position="461"/>
    </location>
</feature>
<keyword evidence="2" id="KW-1133">Transmembrane helix</keyword>
<evidence type="ECO:0000256" key="1">
    <source>
        <dbReference type="SAM" id="MobiDB-lite"/>
    </source>
</evidence>
<evidence type="ECO:0000313" key="3">
    <source>
        <dbReference type="EMBL" id="HIX06819.1"/>
    </source>
</evidence>
<proteinExistence type="predicted"/>
<dbReference type="Pfam" id="PF09913">
    <property type="entry name" value="DUF2142"/>
    <property type="match status" value="1"/>
</dbReference>
<organism evidence="3 4">
    <name type="scientific">Candidatus Allofournierella pullicola</name>
    <dbReference type="NCBI Taxonomy" id="2838596"/>
    <lineage>
        <taxon>Bacteria</taxon>
        <taxon>Bacillati</taxon>
        <taxon>Bacillota</taxon>
        <taxon>Clostridia</taxon>
        <taxon>Eubacteriales</taxon>
        <taxon>Oscillospiraceae</taxon>
        <taxon>Allofournierella</taxon>
    </lineage>
</organism>
<protein>
    <submittedName>
        <fullName evidence="3">DUF2142 domain-containing protein</fullName>
    </submittedName>
</protein>
<keyword evidence="2" id="KW-0472">Membrane</keyword>
<feature type="transmembrane region" description="Helical" evidence="2">
    <location>
        <begin position="700"/>
        <end position="721"/>
    </location>
</feature>
<gene>
    <name evidence="3" type="ORF">H9865_12095</name>
</gene>
<comment type="caution">
    <text evidence="3">The sequence shown here is derived from an EMBL/GenBank/DDBJ whole genome shotgun (WGS) entry which is preliminary data.</text>
</comment>
<feature type="region of interest" description="Disordered" evidence="1">
    <location>
        <begin position="530"/>
        <end position="551"/>
    </location>
</feature>
<evidence type="ECO:0000313" key="4">
    <source>
        <dbReference type="Proteomes" id="UP000824193"/>
    </source>
</evidence>
<feature type="transmembrane region" description="Helical" evidence="2">
    <location>
        <begin position="403"/>
        <end position="420"/>
    </location>
</feature>
<name>A0A9D2AEK3_9FIRM</name>
<evidence type="ECO:0000256" key="2">
    <source>
        <dbReference type="SAM" id="Phobius"/>
    </source>
</evidence>
<feature type="transmembrane region" description="Helical" evidence="2">
    <location>
        <begin position="639"/>
        <end position="662"/>
    </location>
</feature>
<reference evidence="3" key="2">
    <citation type="submission" date="2021-04" db="EMBL/GenBank/DDBJ databases">
        <authorList>
            <person name="Gilroy R."/>
        </authorList>
    </citation>
    <scope>NUCLEOTIDE SEQUENCE</scope>
    <source>
        <strain evidence="3">2239</strain>
    </source>
</reference>
<feature type="transmembrane region" description="Helical" evidence="2">
    <location>
        <begin position="378"/>
        <end position="396"/>
    </location>
</feature>
<feature type="transmembrane region" description="Helical" evidence="2">
    <location>
        <begin position="609"/>
        <end position="627"/>
    </location>
</feature>
<feature type="transmembrane region" description="Helical" evidence="2">
    <location>
        <begin position="354"/>
        <end position="372"/>
    </location>
</feature>
<feature type="compositionally biased region" description="Polar residues" evidence="1">
    <location>
        <begin position="542"/>
        <end position="551"/>
    </location>
</feature>
<feature type="transmembrane region" description="Helical" evidence="2">
    <location>
        <begin position="197"/>
        <end position="214"/>
    </location>
</feature>
<dbReference type="InterPro" id="IPR018674">
    <property type="entry name" value="DUF2142_membrane"/>
</dbReference>
<reference evidence="3" key="1">
    <citation type="journal article" date="2021" name="PeerJ">
        <title>Extensive microbial diversity within the chicken gut microbiome revealed by metagenomics and culture.</title>
        <authorList>
            <person name="Gilroy R."/>
            <person name="Ravi A."/>
            <person name="Getino M."/>
            <person name="Pursley I."/>
            <person name="Horton D.L."/>
            <person name="Alikhan N.F."/>
            <person name="Baker D."/>
            <person name="Gharbi K."/>
            <person name="Hall N."/>
            <person name="Watson M."/>
            <person name="Adriaenssens E.M."/>
            <person name="Foster-Nyarko E."/>
            <person name="Jarju S."/>
            <person name="Secka A."/>
            <person name="Antonio M."/>
            <person name="Oren A."/>
            <person name="Chaudhuri R.R."/>
            <person name="La Ragione R."/>
            <person name="Hildebrand F."/>
            <person name="Pallen M.J."/>
        </authorList>
    </citation>
    <scope>NUCLEOTIDE SEQUENCE</scope>
    <source>
        <strain evidence="3">2239</strain>
    </source>
</reference>
<dbReference type="EMBL" id="DXFW01000040">
    <property type="protein sequence ID" value="HIX06819.1"/>
    <property type="molecule type" value="Genomic_DNA"/>
</dbReference>
<sequence length="722" mass="78501">MQKVLKFCKDHRRALAGAVLVFFLFAVFAAVWLTHIRGQGDKSSSWAINDQFHSFAVIEERMEQRFTCDRDLLALSLVLAAEDVDTSPEGELELILTDSATGEELARSTGDMRYIYNGWEAYYTTLGLDRFVENPGQAVEYTLTLIPHYSGEGRLCVGYEEGGMPAGVSLTVDGEEVDGTVALLGTQARVGGFLTKFYWIFAAGGIAAAALLWWMYCRGTALHRVVFCAVLLLGFAFNVLLPPYAAPDEKYHINQSFTLASTLYDPHLPVAKSHIRDTIRRPSDQDALIQVDETTVFTWQHIVKMLDRPNTDPTSATHTFDEYQVDSSYTMYWISGFGVLIGYWLHLGFAATLYLGRLANLLFFAFLAAWAVKRTPVAKPAFAVAALLPMTLHLAASYSRDSNLLALCFFFSALVLDLAFGPREHIAPKQLILPAVLAVLFVPSKVVYLPLAALFLLIPAVRLGRFSRWIKGGFLALCAAAFLLNNSAAGALAVFTQSGGTAAAGAVSSTVQEADASVLADENSAVASAADSGQPASAPDPGQTSQNGADSMSTEEDMICFTLPYILSHPLETAELCIRSVVEQGDHYLSTLVGGTLGYFGLDKPLDLAWGWVMALYGLLALAWLCPEESGAMPLAHRWGAVFIALCCCGLAVLGCISWTPTYYETIYGFQGRYFLPVLPLLLLVRPKALCLASDCRRGIVMAAVLADIGVLLNVFLAVVAR</sequence>
<keyword evidence="2" id="KW-0812">Transmembrane</keyword>
<feature type="transmembrane region" description="Helical" evidence="2">
    <location>
        <begin position="329"/>
        <end position="347"/>
    </location>
</feature>
<feature type="transmembrane region" description="Helical" evidence="2">
    <location>
        <begin position="221"/>
        <end position="241"/>
    </location>
</feature>
<feature type="transmembrane region" description="Helical" evidence="2">
    <location>
        <begin position="473"/>
        <end position="495"/>
    </location>
</feature>
<dbReference type="AlphaFoldDB" id="A0A9D2AEK3"/>